<dbReference type="RefSeq" id="WP_175315966.1">
    <property type="nucleotide sequence ID" value="NZ_JABWDG010000079.1"/>
</dbReference>
<keyword evidence="4" id="KW-0238">DNA-binding</keyword>
<feature type="domain" description="Peptidase S24/S26A/S26B/S26C" evidence="6">
    <location>
        <begin position="112"/>
        <end position="204"/>
    </location>
</feature>
<dbReference type="GO" id="GO:0006508">
    <property type="term" value="P:proteolysis"/>
    <property type="evidence" value="ECO:0007669"/>
    <property type="project" value="UniProtKB-KW"/>
</dbReference>
<dbReference type="GO" id="GO:0004252">
    <property type="term" value="F:serine-type endopeptidase activity"/>
    <property type="evidence" value="ECO:0007669"/>
    <property type="project" value="InterPro"/>
</dbReference>
<dbReference type="GO" id="GO:0003677">
    <property type="term" value="F:DNA binding"/>
    <property type="evidence" value="ECO:0007669"/>
    <property type="project" value="UniProtKB-KW"/>
</dbReference>
<evidence type="ECO:0000256" key="3">
    <source>
        <dbReference type="ARBA" id="ARBA00023015"/>
    </source>
</evidence>
<reference evidence="7" key="1">
    <citation type="submission" date="2023-01" db="EMBL/GenBank/DDBJ databases">
        <title>Human gut microbiome strain richness.</title>
        <authorList>
            <person name="Chen-Liaw A."/>
        </authorList>
    </citation>
    <scope>NUCLEOTIDE SEQUENCE</scope>
    <source>
        <strain evidence="7">RTP21484st1_B7_RTP21484_190118</strain>
    </source>
</reference>
<organism evidence="7 8">
    <name type="scientific">Odoribacter splanchnicus</name>
    <dbReference type="NCBI Taxonomy" id="28118"/>
    <lineage>
        <taxon>Bacteria</taxon>
        <taxon>Pseudomonadati</taxon>
        <taxon>Bacteroidota</taxon>
        <taxon>Bacteroidia</taxon>
        <taxon>Bacteroidales</taxon>
        <taxon>Odoribacteraceae</taxon>
        <taxon>Odoribacter</taxon>
    </lineage>
</organism>
<sequence length="224" mass="25877">MTVKERLKSFIDYKKISVRSFERQCNLSYGYVNNIRVSIQPDKITSIALHFPELNTGWLLTGEGEMLKSNFTQSDVRNIDTQNMNWIQIPFIPVHARATFAETFETEIHELSTLTIPRLPGINYENGKVFEVDGDSMDPTLITGEQVFCEYVDPADWKYITGPVVIAFGNNMIVVKRIKENNLANGELTLWSDNEMGGKLTLHTEQDQIRRMYKVRYTVYKPIR</sequence>
<evidence type="ECO:0000313" key="7">
    <source>
        <dbReference type="EMBL" id="MDB9221802.1"/>
    </source>
</evidence>
<dbReference type="PANTHER" id="PTHR40661:SF3">
    <property type="entry name" value="FELS-1 PROPHAGE TRANSCRIPTIONAL REGULATOR"/>
    <property type="match status" value="1"/>
</dbReference>
<dbReference type="EMBL" id="JAQMRD010000002">
    <property type="protein sequence ID" value="MDB9221802.1"/>
    <property type="molecule type" value="Genomic_DNA"/>
</dbReference>
<dbReference type="Gene3D" id="2.10.109.10">
    <property type="entry name" value="Umud Fragment, subunit A"/>
    <property type="match status" value="1"/>
</dbReference>
<evidence type="ECO:0000256" key="2">
    <source>
        <dbReference type="ARBA" id="ARBA00022801"/>
    </source>
</evidence>
<keyword evidence="2" id="KW-0378">Hydrolase</keyword>
<evidence type="ECO:0000313" key="8">
    <source>
        <dbReference type="Proteomes" id="UP001212263"/>
    </source>
</evidence>
<protein>
    <submittedName>
        <fullName evidence="7">Helix-turn-helix transcriptional regulator</fullName>
    </submittedName>
</protein>
<dbReference type="AlphaFoldDB" id="A0AAW6FF26"/>
<dbReference type="InterPro" id="IPR036286">
    <property type="entry name" value="LexA/Signal_pep-like_sf"/>
</dbReference>
<dbReference type="InterPro" id="IPR019756">
    <property type="entry name" value="Pept_S26A_signal_pept_1_Ser-AS"/>
</dbReference>
<evidence type="ECO:0000256" key="1">
    <source>
        <dbReference type="ARBA" id="ARBA00022670"/>
    </source>
</evidence>
<keyword evidence="5" id="KW-0804">Transcription</keyword>
<evidence type="ECO:0000256" key="4">
    <source>
        <dbReference type="ARBA" id="ARBA00023125"/>
    </source>
</evidence>
<comment type="caution">
    <text evidence="7">The sequence shown here is derived from an EMBL/GenBank/DDBJ whole genome shotgun (WGS) entry which is preliminary data.</text>
</comment>
<name>A0AAW6FF26_9BACT</name>
<dbReference type="PANTHER" id="PTHR40661">
    <property type="match status" value="1"/>
</dbReference>
<dbReference type="InterPro" id="IPR015927">
    <property type="entry name" value="Peptidase_S24_S26A/B/C"/>
</dbReference>
<evidence type="ECO:0000259" key="6">
    <source>
        <dbReference type="Pfam" id="PF00717"/>
    </source>
</evidence>
<dbReference type="Pfam" id="PF00717">
    <property type="entry name" value="Peptidase_S24"/>
    <property type="match status" value="1"/>
</dbReference>
<dbReference type="GO" id="GO:0016020">
    <property type="term" value="C:membrane"/>
    <property type="evidence" value="ECO:0007669"/>
    <property type="project" value="InterPro"/>
</dbReference>
<proteinExistence type="predicted"/>
<keyword evidence="3" id="KW-0805">Transcription regulation</keyword>
<evidence type="ECO:0000256" key="5">
    <source>
        <dbReference type="ARBA" id="ARBA00023163"/>
    </source>
</evidence>
<dbReference type="SUPFAM" id="SSF51306">
    <property type="entry name" value="LexA/Signal peptidase"/>
    <property type="match status" value="1"/>
</dbReference>
<keyword evidence="1" id="KW-0645">Protease</keyword>
<gene>
    <name evidence="7" type="ORF">PN645_02130</name>
</gene>
<dbReference type="PROSITE" id="PS00501">
    <property type="entry name" value="SPASE_I_1"/>
    <property type="match status" value="1"/>
</dbReference>
<dbReference type="Proteomes" id="UP001212263">
    <property type="component" value="Unassembled WGS sequence"/>
</dbReference>
<accession>A0AAW6FF26</accession>
<dbReference type="CDD" id="cd06462">
    <property type="entry name" value="Peptidase_S24_S26"/>
    <property type="match status" value="1"/>
</dbReference>